<dbReference type="PANTHER" id="PTHR12526:SF630">
    <property type="entry name" value="GLYCOSYLTRANSFERASE"/>
    <property type="match status" value="1"/>
</dbReference>
<evidence type="ECO:0000259" key="2">
    <source>
        <dbReference type="Pfam" id="PF13439"/>
    </source>
</evidence>
<dbReference type="InterPro" id="IPR028098">
    <property type="entry name" value="Glyco_trans_4-like_N"/>
</dbReference>
<dbReference type="Pfam" id="PF00534">
    <property type="entry name" value="Glycos_transf_1"/>
    <property type="match status" value="1"/>
</dbReference>
<organism evidence="3 4">
    <name type="scientific">Janthinobacterium svalbardensis</name>
    <dbReference type="NCBI Taxonomy" id="368607"/>
    <lineage>
        <taxon>Bacteria</taxon>
        <taxon>Pseudomonadati</taxon>
        <taxon>Pseudomonadota</taxon>
        <taxon>Betaproteobacteria</taxon>
        <taxon>Burkholderiales</taxon>
        <taxon>Oxalobacteraceae</taxon>
        <taxon>Janthinobacterium</taxon>
    </lineage>
</organism>
<dbReference type="SUPFAM" id="SSF53756">
    <property type="entry name" value="UDP-Glycosyltransferase/glycogen phosphorylase"/>
    <property type="match status" value="1"/>
</dbReference>
<dbReference type="Gene3D" id="3.40.50.2000">
    <property type="entry name" value="Glycogen Phosphorylase B"/>
    <property type="match status" value="2"/>
</dbReference>
<dbReference type="PANTHER" id="PTHR12526">
    <property type="entry name" value="GLYCOSYLTRANSFERASE"/>
    <property type="match status" value="1"/>
</dbReference>
<dbReference type="KEGG" id="jsv:CNX70_26960"/>
<dbReference type="Pfam" id="PF13439">
    <property type="entry name" value="Glyco_transf_4"/>
    <property type="match status" value="1"/>
</dbReference>
<evidence type="ECO:0000313" key="3">
    <source>
        <dbReference type="EMBL" id="ATD63393.1"/>
    </source>
</evidence>
<reference evidence="3 4" key="1">
    <citation type="submission" date="2017-09" db="EMBL/GenBank/DDBJ databases">
        <title>Complete genome sequence of Janthinobacterium svalbardensis PAMC 27463.</title>
        <authorList>
            <person name="Cho Y.-J."/>
            <person name="Cho A."/>
            <person name="Kim O.-S."/>
            <person name="Lee J.-I."/>
        </authorList>
    </citation>
    <scope>NUCLEOTIDE SEQUENCE [LARGE SCALE GENOMIC DNA]</scope>
    <source>
        <strain evidence="3 4">PAMC 27463</strain>
    </source>
</reference>
<dbReference type="AlphaFoldDB" id="A0A290X2Q6"/>
<sequence>MKIALVTDKFSTGGGLEHIYQLCCGMPDVEFGVFAKDGNAKDKFILLDNVTIFDNGYASEAIIAYAPDVVHFHHLRPLLAFRGKARRSIFTVHGIHLHQYEFKRGLLSRIQYFIRLNLEKFLYRKVDRIISVSYEDENFIAEKYGVKAKTVFNGIQFDAIEGIQGSQDSYRMLLDLPADKRIYLTVARFDFPKGYDVLIKAIGFLKQQDKLTNHLFVFAGDGAELVPMQELVATLKIDAHVRFLGRRTDVYELMKAADVFVLPSRWEGLPITLIESLVSHLPVIASDTYGIKTVYNEIKNNISLFENENSSDLARVILEELIYEPCDMSIFSVTPMISAMQKEYADV</sequence>
<keyword evidence="4" id="KW-1185">Reference proteome</keyword>
<proteinExistence type="predicted"/>
<accession>A0A290X2Q6</accession>
<name>A0A290X2Q6_9BURK</name>
<dbReference type="GO" id="GO:0016757">
    <property type="term" value="F:glycosyltransferase activity"/>
    <property type="evidence" value="ECO:0007669"/>
    <property type="project" value="InterPro"/>
</dbReference>
<gene>
    <name evidence="3" type="ORF">CNX70_26960</name>
</gene>
<feature type="domain" description="Glycosyl transferase family 1" evidence="1">
    <location>
        <begin position="175"/>
        <end position="318"/>
    </location>
</feature>
<evidence type="ECO:0000259" key="1">
    <source>
        <dbReference type="Pfam" id="PF00534"/>
    </source>
</evidence>
<feature type="domain" description="Glycosyltransferase subfamily 4-like N-terminal" evidence="2">
    <location>
        <begin position="58"/>
        <end position="155"/>
    </location>
</feature>
<evidence type="ECO:0000313" key="4">
    <source>
        <dbReference type="Proteomes" id="UP000218437"/>
    </source>
</evidence>
<dbReference type="InterPro" id="IPR001296">
    <property type="entry name" value="Glyco_trans_1"/>
</dbReference>
<dbReference type="EMBL" id="CP023422">
    <property type="protein sequence ID" value="ATD63393.1"/>
    <property type="molecule type" value="Genomic_DNA"/>
</dbReference>
<dbReference type="Proteomes" id="UP000218437">
    <property type="component" value="Chromosome"/>
</dbReference>
<dbReference type="RefSeq" id="WP_096238066.1">
    <property type="nucleotide sequence ID" value="NZ_CP023422.1"/>
</dbReference>
<dbReference type="CDD" id="cd03801">
    <property type="entry name" value="GT4_PimA-like"/>
    <property type="match status" value="1"/>
</dbReference>
<protein>
    <submittedName>
        <fullName evidence="3">Uncharacterized protein</fullName>
    </submittedName>
</protein>